<dbReference type="PROSITE" id="PS50093">
    <property type="entry name" value="PKD"/>
    <property type="match status" value="1"/>
</dbReference>
<dbReference type="InterPro" id="IPR011050">
    <property type="entry name" value="Pectin_lyase_fold/virulence"/>
</dbReference>
<gene>
    <name evidence="3" type="ORF">E2N92_12565</name>
</gene>
<dbReference type="Pfam" id="PF02368">
    <property type="entry name" value="Big_2"/>
    <property type="match status" value="1"/>
</dbReference>
<dbReference type="Pfam" id="PF18911">
    <property type="entry name" value="PKD_4"/>
    <property type="match status" value="1"/>
</dbReference>
<dbReference type="EMBL" id="CP037968">
    <property type="protein sequence ID" value="QYZ80204.1"/>
    <property type="molecule type" value="Genomic_DNA"/>
</dbReference>
<organism evidence="3 4">
    <name type="scientific">Methanofollis formosanus</name>
    <dbReference type="NCBI Taxonomy" id="299308"/>
    <lineage>
        <taxon>Archaea</taxon>
        <taxon>Methanobacteriati</taxon>
        <taxon>Methanobacteriota</taxon>
        <taxon>Stenosarchaea group</taxon>
        <taxon>Methanomicrobia</taxon>
        <taxon>Methanomicrobiales</taxon>
        <taxon>Methanomicrobiaceae</taxon>
        <taxon>Methanofollis</taxon>
    </lineage>
</organism>
<dbReference type="InterPro" id="IPR000601">
    <property type="entry name" value="PKD_dom"/>
</dbReference>
<evidence type="ECO:0000313" key="4">
    <source>
        <dbReference type="Proteomes" id="UP000826709"/>
    </source>
</evidence>
<dbReference type="SUPFAM" id="SSF56300">
    <property type="entry name" value="Metallo-dependent phosphatases"/>
    <property type="match status" value="1"/>
</dbReference>
<keyword evidence="1" id="KW-0732">Signal</keyword>
<dbReference type="InterPro" id="IPR006626">
    <property type="entry name" value="PbH1"/>
</dbReference>
<dbReference type="InterPro" id="IPR022409">
    <property type="entry name" value="PKD/Chitinase_dom"/>
</dbReference>
<evidence type="ECO:0000313" key="3">
    <source>
        <dbReference type="EMBL" id="QYZ80204.1"/>
    </source>
</evidence>
<dbReference type="InterPro" id="IPR008963">
    <property type="entry name" value="Purple_acid_Pase-like_N"/>
</dbReference>
<dbReference type="InterPro" id="IPR003343">
    <property type="entry name" value="Big_2"/>
</dbReference>
<dbReference type="InterPro" id="IPR008964">
    <property type="entry name" value="Invasin/intimin_cell_adhesion"/>
</dbReference>
<dbReference type="SMART" id="SM00710">
    <property type="entry name" value="PbH1"/>
    <property type="match status" value="8"/>
</dbReference>
<dbReference type="NCBIfam" id="TIGR03804">
    <property type="entry name" value="para_beta_helix"/>
    <property type="match status" value="2"/>
</dbReference>
<proteinExistence type="predicted"/>
<keyword evidence="4" id="KW-1185">Reference proteome</keyword>
<dbReference type="InterPro" id="IPR013783">
    <property type="entry name" value="Ig-like_fold"/>
</dbReference>
<dbReference type="Pfam" id="PF07705">
    <property type="entry name" value="CARDB"/>
    <property type="match status" value="1"/>
</dbReference>
<dbReference type="Pfam" id="PF00149">
    <property type="entry name" value="Metallophos"/>
    <property type="match status" value="1"/>
</dbReference>
<feature type="domain" description="PKD" evidence="2">
    <location>
        <begin position="274"/>
        <end position="359"/>
    </location>
</feature>
<dbReference type="InterPro" id="IPR011635">
    <property type="entry name" value="CARDB"/>
</dbReference>
<dbReference type="SUPFAM" id="SSF49363">
    <property type="entry name" value="Purple acid phosphatase, N-terminal domain"/>
    <property type="match status" value="1"/>
</dbReference>
<dbReference type="Gene3D" id="2.160.20.10">
    <property type="entry name" value="Single-stranded right-handed beta-helix, Pectin lyase-like"/>
    <property type="match status" value="2"/>
</dbReference>
<dbReference type="GO" id="GO:0003993">
    <property type="term" value="F:acid phosphatase activity"/>
    <property type="evidence" value="ECO:0007669"/>
    <property type="project" value="InterPro"/>
</dbReference>
<dbReference type="Gene3D" id="2.60.40.380">
    <property type="entry name" value="Purple acid phosphatase-like, N-terminal"/>
    <property type="match status" value="1"/>
</dbReference>
<dbReference type="PANTHER" id="PTHR22953:SF153">
    <property type="entry name" value="PURPLE ACID PHOSPHATASE"/>
    <property type="match status" value="1"/>
</dbReference>
<dbReference type="InterPro" id="IPR035986">
    <property type="entry name" value="PKD_dom_sf"/>
</dbReference>
<protein>
    <submittedName>
        <fullName evidence="3">PKD domain-containing protein</fullName>
    </submittedName>
</protein>
<dbReference type="SUPFAM" id="SSF49373">
    <property type="entry name" value="Invasin/intimin cell-adhesion fragments"/>
    <property type="match status" value="1"/>
</dbReference>
<dbReference type="InterPro" id="IPR022441">
    <property type="entry name" value="Para_beta_helix_rpt-2"/>
</dbReference>
<dbReference type="InterPro" id="IPR004843">
    <property type="entry name" value="Calcineurin-like_PHP"/>
</dbReference>
<dbReference type="InterPro" id="IPR029052">
    <property type="entry name" value="Metallo-depent_PP-like"/>
</dbReference>
<dbReference type="SMART" id="SM00635">
    <property type="entry name" value="BID_2"/>
    <property type="match status" value="1"/>
</dbReference>
<sequence length="1538" mass="167079">MKIHLYCMPRDDIDLQFTGLYHMKSKTDRSYKLSNHSHLEAWIKPGVFLLVLLLAGLLLATPVSAGTATTELTVSKLAKDGTLIAQETVDYRWMEENLPIQGDGVTHYYHQGPELGEEDEERLWNPQEDGNIPEKDYHAVKGTDVRDLCELVGGMSPNDTVTIKANDGMGKNFEYRNVYNPDPRQGPMVVTWWRPDTGYVPNYFDGMRLIFFADDSTNPWGWHVFGNWDMHECMDEKYWHYYVSGGVDYPATTGMAVKYIDRVIIRSQDPAPPFRVNFAANRTSGYAPLAVAFTPETSGTAPTEWHWDFGDETDPSPDEQPVHEYTEPGTYNVTLTVTAAEGTVVWTKKRYIRVSERPVLTAVSVYPADATAVVGKTKQFLAVPRDQNGEPMEDVAVSWSCDNETVGTVDPATGLFTALAEGTATVTATAGEVSGSATVTVAQAPPAAKTIVVDLDGGGDYTTIREAVLSANPGDTVLVRDGTYTENVDVGKRLTLVSEHGAAATTVKAVNTRDDVIAVNADNVTIEGFALTGATNEGAGLLLDGVRDCCAADVAASSNYQGIVLKDAENVTIRNSSANKNAQNGMSLNATRNSAITGCTISENTFNGICLQKADRTTIQDCTGSWNGVYHIDVTYSPDTTIENCSMTSSKKSGLRITGSDGSSVLNSAITESALFEIVLGTSSDLVLEGNTFTGSVPMSSDGIKGEGRFENLTIDNNIISRGMNLGSIANATVSGNTVSGGYCGIITSSSDSLICDNSIVGSYNGLYLGQSKRNVIVNNTCSRCGKTDLYLKSANENQIYLNTWAKTKDGTSSGKTSWISEGSSNMVNTPEPCDYWYNGTLYQGYLGNYYYNYDGTDADGDGIGDTPYIASATDHDLYPLMEPADHYEVLPPVPEVQWGPYLTGTTTSGTTVNWKTDIPAAGMVEYAAEAYFTEHGEYDRNVSASGEGVLRHVNLTDLAPDTRYHYRVHAGRNVSADLTFRTFPATGPCTFIVYGDTQEQISDFTQLERHKLVADRIAAEEQDAAFVVHVGDTVCDPNNPEEWDRFFASGRALYANTTLYPTRGNHEYWDDAEAFMAVFAVPHWYSFDCGDVHVAMLDSNDDVGPRMDEQTAWLGEDLAESTASWTFVAFHHPPYSSGTRHPGGWKNFRTLWGPTFEANDVDVVFNGHVHSYQRYLVNGTQYVVAATGGGPLYTLTEEKEAGYQNSLEFTLGYTRVTVDPANETATMEFVPVANVSEDNKEVLGIRPPGEVFDRVVIDRSGVPDLLVTGIEVPDLDPGVNATVTARVENRGGKDADAFAVVFAVDGAKAGTETVARLAAGDHADVSFVWRPAAEGVYELSVIADPDGAVEEADEENNVFRRVVVVGAGGDDYDTLTLIPGWNFVSVPKRLAPGADTMAVFEAVDCAGHSIFGYVQPDGWRVLKSDNRLGVLDGIWIYANESTAVGLTYNPDLRQVPPMKHLAPGWNAIGFSDTVPAPVEETLQSVDGAWSSLVGFDRIRQEYRPAVTAGSNLVQHMGPKEGYWIFMSEKGDLAAIGA</sequence>
<dbReference type="Gene3D" id="2.60.40.1080">
    <property type="match status" value="1"/>
</dbReference>
<dbReference type="InterPro" id="IPR012334">
    <property type="entry name" value="Pectin_lyas_fold"/>
</dbReference>
<dbReference type="Gene3D" id="2.60.40.10">
    <property type="entry name" value="Immunoglobulins"/>
    <property type="match status" value="2"/>
</dbReference>
<dbReference type="SUPFAM" id="SSF51126">
    <property type="entry name" value="Pectin lyase-like"/>
    <property type="match status" value="2"/>
</dbReference>
<reference evidence="3" key="1">
    <citation type="journal article" date="2005" name="Int. J. Syst. Evol. Microbiol.">
        <title>Methanofollis formosanus sp. nov., isolated from a fish pond.</title>
        <authorList>
            <person name="Wu S.Y."/>
            <person name="Chen S.C."/>
            <person name="Lai M.C."/>
        </authorList>
    </citation>
    <scope>NUCLEOTIDE SEQUENCE</scope>
    <source>
        <strain evidence="3">ML15</strain>
    </source>
</reference>
<dbReference type="Proteomes" id="UP000826709">
    <property type="component" value="Chromosome"/>
</dbReference>
<dbReference type="Gene3D" id="3.60.21.10">
    <property type="match status" value="1"/>
</dbReference>
<dbReference type="SMART" id="SM00089">
    <property type="entry name" value="PKD"/>
    <property type="match status" value="1"/>
</dbReference>
<dbReference type="Pfam" id="PF16656">
    <property type="entry name" value="Pur_ac_phosph_N"/>
    <property type="match status" value="1"/>
</dbReference>
<dbReference type="Pfam" id="PF05048">
    <property type="entry name" value="NosD"/>
    <property type="match status" value="2"/>
</dbReference>
<dbReference type="KEGG" id="mfk:E2N92_12565"/>
<reference evidence="3" key="2">
    <citation type="submission" date="2019-03" db="EMBL/GenBank/DDBJ databases">
        <authorList>
            <person name="Chen S.-C."/>
            <person name="Wu S.-Y."/>
            <person name="Lai M.-C."/>
        </authorList>
    </citation>
    <scope>NUCLEOTIDE SEQUENCE</scope>
    <source>
        <strain evidence="3">ML15</strain>
    </source>
</reference>
<dbReference type="CDD" id="cd00146">
    <property type="entry name" value="PKD"/>
    <property type="match status" value="1"/>
</dbReference>
<dbReference type="InterPro" id="IPR039331">
    <property type="entry name" value="PAPs-like"/>
</dbReference>
<dbReference type="SUPFAM" id="SSF49299">
    <property type="entry name" value="PKD domain"/>
    <property type="match status" value="1"/>
</dbReference>
<dbReference type="InterPro" id="IPR007742">
    <property type="entry name" value="NosD_dom"/>
</dbReference>
<evidence type="ECO:0000259" key="2">
    <source>
        <dbReference type="PROSITE" id="PS50093"/>
    </source>
</evidence>
<accession>A0A8G1EHF0</accession>
<evidence type="ECO:0000256" key="1">
    <source>
        <dbReference type="ARBA" id="ARBA00022729"/>
    </source>
</evidence>
<dbReference type="PANTHER" id="PTHR22953">
    <property type="entry name" value="ACID PHOSPHATASE RELATED"/>
    <property type="match status" value="1"/>
</dbReference>
<dbReference type="GO" id="GO:0046872">
    <property type="term" value="F:metal ion binding"/>
    <property type="evidence" value="ECO:0007669"/>
    <property type="project" value="InterPro"/>
</dbReference>
<dbReference type="InterPro" id="IPR015914">
    <property type="entry name" value="PAPs_N"/>
</dbReference>
<name>A0A8G1EHF0_9EURY</name>